<reference evidence="4 5" key="1">
    <citation type="submission" date="2017-10" db="EMBL/GenBank/DDBJ databases">
        <title>Comparative genomics in systemic dimorphic fungi from Ajellomycetaceae.</title>
        <authorList>
            <person name="Munoz J.F."/>
            <person name="Mcewen J.G."/>
            <person name="Clay O.K."/>
            <person name="Cuomo C.A."/>
        </authorList>
    </citation>
    <scope>NUCLEOTIDE SEQUENCE [LARGE SCALE GENOMIC DNA]</scope>
    <source>
        <strain evidence="4 5">UAMH7299</strain>
    </source>
</reference>
<keyword evidence="1" id="KW-0862">Zinc</keyword>
<dbReference type="InterPro" id="IPR036236">
    <property type="entry name" value="Znf_C2H2_sf"/>
</dbReference>
<keyword evidence="1" id="KW-0863">Zinc-finger</keyword>
<gene>
    <name evidence="4" type="ORF">AJ80_10047</name>
</gene>
<feature type="domain" description="C2H2-type" evidence="3">
    <location>
        <begin position="156"/>
        <end position="186"/>
    </location>
</feature>
<dbReference type="OrthoDB" id="7295497at2759"/>
<dbReference type="PROSITE" id="PS50157">
    <property type="entry name" value="ZINC_FINGER_C2H2_2"/>
    <property type="match status" value="2"/>
</dbReference>
<evidence type="ECO:0000313" key="5">
    <source>
        <dbReference type="Proteomes" id="UP000224634"/>
    </source>
</evidence>
<name>A0A2B7WES0_POLH7</name>
<evidence type="ECO:0000256" key="1">
    <source>
        <dbReference type="PROSITE-ProRule" id="PRU00042"/>
    </source>
</evidence>
<dbReference type="Gene3D" id="3.30.160.60">
    <property type="entry name" value="Classic Zinc Finger"/>
    <property type="match status" value="1"/>
</dbReference>
<evidence type="ECO:0000313" key="4">
    <source>
        <dbReference type="EMBL" id="PGG95011.1"/>
    </source>
</evidence>
<dbReference type="Pfam" id="PF00096">
    <property type="entry name" value="zf-C2H2"/>
    <property type="match status" value="1"/>
</dbReference>
<comment type="caution">
    <text evidence="4">The sequence shown here is derived from an EMBL/GenBank/DDBJ whole genome shotgun (WGS) entry which is preliminary data.</text>
</comment>
<feature type="compositionally biased region" description="Low complexity" evidence="2">
    <location>
        <begin position="82"/>
        <end position="93"/>
    </location>
</feature>
<evidence type="ECO:0000256" key="2">
    <source>
        <dbReference type="SAM" id="MobiDB-lite"/>
    </source>
</evidence>
<dbReference type="GO" id="GO:0006357">
    <property type="term" value="P:regulation of transcription by RNA polymerase II"/>
    <property type="evidence" value="ECO:0007669"/>
    <property type="project" value="TreeGrafter"/>
</dbReference>
<protein>
    <recommendedName>
        <fullName evidence="3">C2H2-type domain-containing protein</fullName>
    </recommendedName>
</protein>
<feature type="domain" description="C2H2-type" evidence="3">
    <location>
        <begin position="207"/>
        <end position="243"/>
    </location>
</feature>
<dbReference type="PROSITE" id="PS00028">
    <property type="entry name" value="ZINC_FINGER_C2H2_1"/>
    <property type="match status" value="1"/>
</dbReference>
<organism evidence="4 5">
    <name type="scientific">Polytolypa hystricis (strain UAMH7299)</name>
    <dbReference type="NCBI Taxonomy" id="1447883"/>
    <lineage>
        <taxon>Eukaryota</taxon>
        <taxon>Fungi</taxon>
        <taxon>Dikarya</taxon>
        <taxon>Ascomycota</taxon>
        <taxon>Pezizomycotina</taxon>
        <taxon>Eurotiomycetes</taxon>
        <taxon>Eurotiomycetidae</taxon>
        <taxon>Onygenales</taxon>
        <taxon>Onygenales incertae sedis</taxon>
        <taxon>Polytolypa</taxon>
    </lineage>
</organism>
<dbReference type="PANTHER" id="PTHR46179:SF19">
    <property type="entry name" value="C2H2 FINGER DOMAIN TRANSCRIPTION FACTOR (EUROFUNG)-RELATED"/>
    <property type="match status" value="1"/>
</dbReference>
<dbReference type="InterPro" id="IPR013087">
    <property type="entry name" value="Znf_C2H2_type"/>
</dbReference>
<evidence type="ECO:0000259" key="3">
    <source>
        <dbReference type="PROSITE" id="PS50157"/>
    </source>
</evidence>
<dbReference type="Proteomes" id="UP000224634">
    <property type="component" value="Unassembled WGS sequence"/>
</dbReference>
<dbReference type="GO" id="GO:0008270">
    <property type="term" value="F:zinc ion binding"/>
    <property type="evidence" value="ECO:0007669"/>
    <property type="project" value="UniProtKB-KW"/>
</dbReference>
<proteinExistence type="predicted"/>
<feature type="compositionally biased region" description="Polar residues" evidence="2">
    <location>
        <begin position="115"/>
        <end position="138"/>
    </location>
</feature>
<keyword evidence="1" id="KW-0479">Metal-binding</keyword>
<dbReference type="PANTHER" id="PTHR46179">
    <property type="entry name" value="ZINC FINGER PROTEIN"/>
    <property type="match status" value="1"/>
</dbReference>
<feature type="region of interest" description="Disordered" evidence="2">
    <location>
        <begin position="73"/>
        <end position="151"/>
    </location>
</feature>
<dbReference type="GO" id="GO:0005634">
    <property type="term" value="C:nucleus"/>
    <property type="evidence" value="ECO:0007669"/>
    <property type="project" value="TreeGrafter"/>
</dbReference>
<dbReference type="InterPro" id="IPR051061">
    <property type="entry name" value="Zinc_finger_trans_reg"/>
</dbReference>
<dbReference type="SMART" id="SM00355">
    <property type="entry name" value="ZnF_C2H2"/>
    <property type="match status" value="3"/>
</dbReference>
<keyword evidence="5" id="KW-1185">Reference proteome</keyword>
<dbReference type="AlphaFoldDB" id="A0A2B7WES0"/>
<dbReference type="STRING" id="1447883.A0A2B7WES0"/>
<accession>A0A2B7WES0</accession>
<sequence>MGGDGCTPQPQQACRGFSLPISNECTPVSHPNYIDGSYYNQFPAHPEISALPESYAQPRQQFPLTQLSHQQLPMQMTNPSKQQQQSIVPTQQQHRSCQENDFLYCTPQLPPSPPTMESMNSEANTPSSSFAQRQSVTSRPGEVSRPEDISSDAGTYSCTYHGCTQRFEMPAYLQKHKREAHQRNAAGTHGVGRGPAAALLDSQVGPHHCTRDNPTTGKRCNSVFSRPYDLTRHEDTIHNTQKRKVQCSLCTEKTFSRNDALTRHMRVVHPEVDWIGKQKARRRRD</sequence>
<dbReference type="EMBL" id="PDNA01000549">
    <property type="protein sequence ID" value="PGG95011.1"/>
    <property type="molecule type" value="Genomic_DNA"/>
</dbReference>
<dbReference type="SUPFAM" id="SSF57667">
    <property type="entry name" value="beta-beta-alpha zinc fingers"/>
    <property type="match status" value="1"/>
</dbReference>